<dbReference type="GO" id="GO:0005506">
    <property type="term" value="F:iron ion binding"/>
    <property type="evidence" value="ECO:0007669"/>
    <property type="project" value="InterPro"/>
</dbReference>
<comment type="similarity">
    <text evidence="9">Belongs to the cytochrome P450 family.</text>
</comment>
<dbReference type="AlphaFoldDB" id="W3WNZ2"/>
<sequence>MQKQGVPTLPHSWLFGHLALMAKFRQEHPPDVNIFQLHYWFLNELDRLFPGEKIVPPIIYLDLWPFTSSSLLLSTHPAVSTQFTQTRNLIKAKVHTDFLKPLTENKDIISLHGEEWKSWRSKLQPGFNRHNLMVLLPDLMDEVVIFVDLLGSLAGKDGQWGEVFRLEEKTMNLTFDVIHRALTGSQLNQQTSCSDTPLKSALLDQLDQMGRSGANPARGFFHLLTLLPTAIVRNNRVMNSVYGHKIQEWLSDGSRSRNIPSIIDRTLEIIDLEGPLNGDGTNLAAFVDGFTSNLKALLFAGHDTTSTTICWMFKELQDNPVCLERLREEHDTVFGTEIGACQELILNSPHLLYALPYTLAIIKETLRLYPLAATMRQGSSDYLLTVPGSRIRYPTDGYAMWDAVPIIHSRPDVWRQADKFLPERWLVPEGDPLRPSKDAWRPFSLGPRICIGLELALLELRLVLVFVVRKFDIEEAWTKWDTKK</sequence>
<dbReference type="InterPro" id="IPR017972">
    <property type="entry name" value="Cyt_P450_CS"/>
</dbReference>
<dbReference type="PANTHER" id="PTHR24305:SF107">
    <property type="entry name" value="P450, PUTATIVE (EUROFUNG)-RELATED"/>
    <property type="match status" value="1"/>
</dbReference>
<gene>
    <name evidence="10" type="ORF">PFICI_12522</name>
</gene>
<comment type="cofactor">
    <cofactor evidence="1 8">
        <name>heme</name>
        <dbReference type="ChEBI" id="CHEBI:30413"/>
    </cofactor>
</comment>
<dbReference type="InterPro" id="IPR036396">
    <property type="entry name" value="Cyt_P450_sf"/>
</dbReference>
<dbReference type="GO" id="GO:0020037">
    <property type="term" value="F:heme binding"/>
    <property type="evidence" value="ECO:0007669"/>
    <property type="project" value="InterPro"/>
</dbReference>
<dbReference type="PANTHER" id="PTHR24305">
    <property type="entry name" value="CYTOCHROME P450"/>
    <property type="match status" value="1"/>
</dbReference>
<dbReference type="Gene3D" id="1.10.630.10">
    <property type="entry name" value="Cytochrome P450"/>
    <property type="match status" value="1"/>
</dbReference>
<dbReference type="GO" id="GO:0004497">
    <property type="term" value="F:monooxygenase activity"/>
    <property type="evidence" value="ECO:0007669"/>
    <property type="project" value="UniProtKB-KW"/>
</dbReference>
<organism evidence="10 11">
    <name type="scientific">Pestalotiopsis fici (strain W106-1 / CGMCC3.15140)</name>
    <dbReference type="NCBI Taxonomy" id="1229662"/>
    <lineage>
        <taxon>Eukaryota</taxon>
        <taxon>Fungi</taxon>
        <taxon>Dikarya</taxon>
        <taxon>Ascomycota</taxon>
        <taxon>Pezizomycotina</taxon>
        <taxon>Sordariomycetes</taxon>
        <taxon>Xylariomycetidae</taxon>
        <taxon>Amphisphaeriales</taxon>
        <taxon>Sporocadaceae</taxon>
        <taxon>Pestalotiopsis</taxon>
    </lineage>
</organism>
<dbReference type="HOGENOM" id="CLU_020492_0_0_1"/>
<evidence type="ECO:0000256" key="2">
    <source>
        <dbReference type="ARBA" id="ARBA00005179"/>
    </source>
</evidence>
<keyword evidence="4 8" id="KW-0479">Metal-binding</keyword>
<dbReference type="Proteomes" id="UP000030651">
    <property type="component" value="Unassembled WGS sequence"/>
</dbReference>
<dbReference type="PRINTS" id="PR00463">
    <property type="entry name" value="EP450I"/>
</dbReference>
<dbReference type="InterPro" id="IPR002401">
    <property type="entry name" value="Cyt_P450_E_grp-I"/>
</dbReference>
<dbReference type="GeneID" id="19277535"/>
<evidence type="ECO:0000256" key="8">
    <source>
        <dbReference type="PIRSR" id="PIRSR602401-1"/>
    </source>
</evidence>
<dbReference type="SUPFAM" id="SSF48264">
    <property type="entry name" value="Cytochrome P450"/>
    <property type="match status" value="1"/>
</dbReference>
<evidence type="ECO:0008006" key="12">
    <source>
        <dbReference type="Google" id="ProtNLM"/>
    </source>
</evidence>
<reference evidence="11" key="1">
    <citation type="journal article" date="2015" name="BMC Genomics">
        <title>Genomic and transcriptomic analysis of the endophytic fungus Pestalotiopsis fici reveals its lifestyle and high potential for synthesis of natural products.</title>
        <authorList>
            <person name="Wang X."/>
            <person name="Zhang X."/>
            <person name="Liu L."/>
            <person name="Xiang M."/>
            <person name="Wang W."/>
            <person name="Sun X."/>
            <person name="Che Y."/>
            <person name="Guo L."/>
            <person name="Liu G."/>
            <person name="Guo L."/>
            <person name="Wang C."/>
            <person name="Yin W.B."/>
            <person name="Stadler M."/>
            <person name="Zhang X."/>
            <person name="Liu X."/>
        </authorList>
    </citation>
    <scope>NUCLEOTIDE SEQUENCE [LARGE SCALE GENOMIC DNA]</scope>
    <source>
        <strain evidence="11">W106-1 / CGMCC3.15140</strain>
    </source>
</reference>
<proteinExistence type="inferred from homology"/>
<dbReference type="RefSeq" id="XP_007839294.1">
    <property type="nucleotide sequence ID" value="XM_007841103.1"/>
</dbReference>
<keyword evidence="5 9" id="KW-0560">Oxidoreductase</keyword>
<dbReference type="eggNOG" id="KOG0157">
    <property type="taxonomic scope" value="Eukaryota"/>
</dbReference>
<dbReference type="InParanoid" id="W3WNZ2"/>
<keyword evidence="6 8" id="KW-0408">Iron</keyword>
<dbReference type="STRING" id="1229662.W3WNZ2"/>
<dbReference type="OMA" id="HPPDVNI"/>
<dbReference type="Pfam" id="PF00067">
    <property type="entry name" value="p450"/>
    <property type="match status" value="1"/>
</dbReference>
<evidence type="ECO:0000313" key="11">
    <source>
        <dbReference type="Proteomes" id="UP000030651"/>
    </source>
</evidence>
<evidence type="ECO:0000256" key="1">
    <source>
        <dbReference type="ARBA" id="ARBA00001971"/>
    </source>
</evidence>
<evidence type="ECO:0000256" key="9">
    <source>
        <dbReference type="RuleBase" id="RU000461"/>
    </source>
</evidence>
<name>W3WNZ2_PESFW</name>
<dbReference type="KEGG" id="pfy:PFICI_12522"/>
<evidence type="ECO:0000256" key="3">
    <source>
        <dbReference type="ARBA" id="ARBA00022617"/>
    </source>
</evidence>
<accession>W3WNZ2</accession>
<comment type="pathway">
    <text evidence="2">Secondary metabolite biosynthesis.</text>
</comment>
<evidence type="ECO:0000256" key="5">
    <source>
        <dbReference type="ARBA" id="ARBA00023002"/>
    </source>
</evidence>
<dbReference type="PRINTS" id="PR00385">
    <property type="entry name" value="P450"/>
</dbReference>
<dbReference type="GO" id="GO:0016705">
    <property type="term" value="F:oxidoreductase activity, acting on paired donors, with incorporation or reduction of molecular oxygen"/>
    <property type="evidence" value="ECO:0007669"/>
    <property type="project" value="InterPro"/>
</dbReference>
<keyword evidence="7 9" id="KW-0503">Monooxygenase</keyword>
<evidence type="ECO:0000256" key="7">
    <source>
        <dbReference type="ARBA" id="ARBA00023033"/>
    </source>
</evidence>
<dbReference type="InterPro" id="IPR050121">
    <property type="entry name" value="Cytochrome_P450_monoxygenase"/>
</dbReference>
<dbReference type="InterPro" id="IPR001128">
    <property type="entry name" value="Cyt_P450"/>
</dbReference>
<protein>
    <recommendedName>
        <fullName evidence="12">Cytochrome P450</fullName>
    </recommendedName>
</protein>
<feature type="binding site" description="axial binding residue" evidence="8">
    <location>
        <position position="450"/>
    </location>
    <ligand>
        <name>heme</name>
        <dbReference type="ChEBI" id="CHEBI:30413"/>
    </ligand>
    <ligandPart>
        <name>Fe</name>
        <dbReference type="ChEBI" id="CHEBI:18248"/>
    </ligandPart>
</feature>
<dbReference type="EMBL" id="KI912118">
    <property type="protein sequence ID" value="ETS75578.1"/>
    <property type="molecule type" value="Genomic_DNA"/>
</dbReference>
<evidence type="ECO:0000256" key="4">
    <source>
        <dbReference type="ARBA" id="ARBA00022723"/>
    </source>
</evidence>
<dbReference type="PROSITE" id="PS00086">
    <property type="entry name" value="CYTOCHROME_P450"/>
    <property type="match status" value="1"/>
</dbReference>
<evidence type="ECO:0000256" key="6">
    <source>
        <dbReference type="ARBA" id="ARBA00023004"/>
    </source>
</evidence>
<keyword evidence="3 8" id="KW-0349">Heme</keyword>
<keyword evidence="11" id="KW-1185">Reference proteome</keyword>
<evidence type="ECO:0000313" key="10">
    <source>
        <dbReference type="EMBL" id="ETS75578.1"/>
    </source>
</evidence>
<dbReference type="OrthoDB" id="10029320at2759"/>